<dbReference type="InterPro" id="IPR023779">
    <property type="entry name" value="Chromodomain_CS"/>
</dbReference>
<reference evidence="8 9" key="1">
    <citation type="submission" date="2023-11" db="EMBL/GenBank/DDBJ databases">
        <title>Halocaridina rubra genome assembly.</title>
        <authorList>
            <person name="Smith C."/>
        </authorList>
    </citation>
    <scope>NUCLEOTIDE SEQUENCE [LARGE SCALE GENOMIC DNA]</scope>
    <source>
        <strain evidence="8">EP-1</strain>
        <tissue evidence="8">Whole</tissue>
    </source>
</reference>
<feature type="compositionally biased region" description="Low complexity" evidence="6">
    <location>
        <begin position="134"/>
        <end position="156"/>
    </location>
</feature>
<feature type="compositionally biased region" description="Basic and acidic residues" evidence="6">
    <location>
        <begin position="159"/>
        <end position="168"/>
    </location>
</feature>
<evidence type="ECO:0000313" key="8">
    <source>
        <dbReference type="EMBL" id="KAK7058684.1"/>
    </source>
</evidence>
<protein>
    <submittedName>
        <fullName evidence="8">Chromobox protein 8</fullName>
    </submittedName>
</protein>
<accession>A0AAN8ZZP1</accession>
<keyword evidence="3" id="KW-0805">Transcription regulation</keyword>
<feature type="compositionally biased region" description="Acidic residues" evidence="6">
    <location>
        <begin position="113"/>
        <end position="125"/>
    </location>
</feature>
<dbReference type="Pfam" id="PF00385">
    <property type="entry name" value="Chromo"/>
    <property type="match status" value="1"/>
</dbReference>
<keyword evidence="4" id="KW-0804">Transcription</keyword>
<dbReference type="GO" id="GO:0003682">
    <property type="term" value="F:chromatin binding"/>
    <property type="evidence" value="ECO:0007669"/>
    <property type="project" value="TreeGrafter"/>
</dbReference>
<evidence type="ECO:0000256" key="5">
    <source>
        <dbReference type="ARBA" id="ARBA00023242"/>
    </source>
</evidence>
<dbReference type="EMBL" id="JAXCGZ010021150">
    <property type="protein sequence ID" value="KAK7058684.1"/>
    <property type="molecule type" value="Genomic_DNA"/>
</dbReference>
<sequence length="356" mass="39465">MNMELSLVGDRVYAAECIQKKRVRRGRVEYLVKWKGWSNKHNTWEPVENILDGRLLEAFEESQRESGGGAKRGPKPKHRVRETRESTRLSLQALERDAERSASSNSSRLELDTGTEEEDYDDQTDTEASSMTITAPTATSPVTVSSSNSTSPSQPSSKRKTESPREGKLGPLTVKASPESPPPKLPRLGSPKSPSHAREDLHKSPKTPQSTTISPLSPSMQSPKHHKGSSPNLLTPSATPDGVMGKTISDLAESPTSYHLQHINGDAEEQKGDVKDAVKEDHEVGVYEEEEDEEEEEEVLISPDPSYWYNRNPLADEIFITDVTANLITVTIRECKTRQGFFKGTDENQNSQSSIK</sequence>
<dbReference type="InterPro" id="IPR023780">
    <property type="entry name" value="Chromo_domain"/>
</dbReference>
<comment type="caution">
    <text evidence="8">The sequence shown here is derived from an EMBL/GenBank/DDBJ whole genome shotgun (WGS) entry which is preliminary data.</text>
</comment>
<dbReference type="InterPro" id="IPR033773">
    <property type="entry name" value="CBX7_C"/>
</dbReference>
<feature type="compositionally biased region" description="Basic residues" evidence="6">
    <location>
        <begin position="72"/>
        <end position="81"/>
    </location>
</feature>
<feature type="region of interest" description="Disordered" evidence="6">
    <location>
        <begin position="61"/>
        <end position="257"/>
    </location>
</feature>
<dbReference type="InterPro" id="IPR052458">
    <property type="entry name" value="PcG_PRC1-like_component"/>
</dbReference>
<gene>
    <name evidence="8" type="primary">CBX8</name>
    <name evidence="8" type="ORF">SK128_026245</name>
</gene>
<dbReference type="PROSITE" id="PS00598">
    <property type="entry name" value="CHROMO_1"/>
    <property type="match status" value="1"/>
</dbReference>
<evidence type="ECO:0000256" key="3">
    <source>
        <dbReference type="ARBA" id="ARBA00023015"/>
    </source>
</evidence>
<evidence type="ECO:0000256" key="1">
    <source>
        <dbReference type="ARBA" id="ARBA00004123"/>
    </source>
</evidence>
<dbReference type="PANTHER" id="PTHR46389:SF3">
    <property type="entry name" value="POLYCOMB GROUP PROTEIN PC"/>
    <property type="match status" value="1"/>
</dbReference>
<dbReference type="FunFam" id="2.40.50.40:FF:000006">
    <property type="entry name" value="Chromobox protein homolog 7"/>
    <property type="match status" value="1"/>
</dbReference>
<dbReference type="PANTHER" id="PTHR46389">
    <property type="entry name" value="POLYCOMB GROUP PROTEIN PC"/>
    <property type="match status" value="1"/>
</dbReference>
<name>A0AAN8ZZP1_HALRR</name>
<evidence type="ECO:0000313" key="9">
    <source>
        <dbReference type="Proteomes" id="UP001381693"/>
    </source>
</evidence>
<keyword evidence="9" id="KW-1185">Reference proteome</keyword>
<dbReference type="AlphaFoldDB" id="A0AAN8ZZP1"/>
<dbReference type="SUPFAM" id="SSF54160">
    <property type="entry name" value="Chromo domain-like"/>
    <property type="match status" value="1"/>
</dbReference>
<evidence type="ECO:0000256" key="2">
    <source>
        <dbReference type="ARBA" id="ARBA00022491"/>
    </source>
</evidence>
<feature type="compositionally biased region" description="Polar residues" evidence="6">
    <location>
        <begin position="229"/>
        <end position="238"/>
    </location>
</feature>
<dbReference type="Pfam" id="PF17218">
    <property type="entry name" value="CBX7_C"/>
    <property type="match status" value="1"/>
</dbReference>
<organism evidence="8 9">
    <name type="scientific">Halocaridina rubra</name>
    <name type="common">Hawaiian red shrimp</name>
    <dbReference type="NCBI Taxonomy" id="373956"/>
    <lineage>
        <taxon>Eukaryota</taxon>
        <taxon>Metazoa</taxon>
        <taxon>Ecdysozoa</taxon>
        <taxon>Arthropoda</taxon>
        <taxon>Crustacea</taxon>
        <taxon>Multicrustacea</taxon>
        <taxon>Malacostraca</taxon>
        <taxon>Eumalacostraca</taxon>
        <taxon>Eucarida</taxon>
        <taxon>Decapoda</taxon>
        <taxon>Pleocyemata</taxon>
        <taxon>Caridea</taxon>
        <taxon>Atyoidea</taxon>
        <taxon>Atyidae</taxon>
        <taxon>Halocaridina</taxon>
    </lineage>
</organism>
<proteinExistence type="predicted"/>
<evidence type="ECO:0000259" key="7">
    <source>
        <dbReference type="PROSITE" id="PS50013"/>
    </source>
</evidence>
<dbReference type="GO" id="GO:0000785">
    <property type="term" value="C:chromatin"/>
    <property type="evidence" value="ECO:0007669"/>
    <property type="project" value="TreeGrafter"/>
</dbReference>
<feature type="compositionally biased region" description="Polar residues" evidence="6">
    <location>
        <begin position="206"/>
        <end position="222"/>
    </location>
</feature>
<keyword evidence="2" id="KW-0678">Repressor</keyword>
<comment type="subcellular location">
    <subcellularLocation>
        <location evidence="1">Nucleus</location>
    </subcellularLocation>
</comment>
<dbReference type="Proteomes" id="UP001381693">
    <property type="component" value="Unassembled WGS sequence"/>
</dbReference>
<keyword evidence="5" id="KW-0539">Nucleus</keyword>
<evidence type="ECO:0000256" key="6">
    <source>
        <dbReference type="SAM" id="MobiDB-lite"/>
    </source>
</evidence>
<feature type="domain" description="Chromo" evidence="7">
    <location>
        <begin position="13"/>
        <end position="71"/>
    </location>
</feature>
<dbReference type="InterPro" id="IPR000953">
    <property type="entry name" value="Chromo/chromo_shadow_dom"/>
</dbReference>
<dbReference type="CDD" id="cd18644">
    <property type="entry name" value="CD_polycomb"/>
    <property type="match status" value="1"/>
</dbReference>
<dbReference type="SMART" id="SM00298">
    <property type="entry name" value="CHROMO"/>
    <property type="match status" value="1"/>
</dbReference>
<dbReference type="Gene3D" id="2.40.50.40">
    <property type="match status" value="1"/>
</dbReference>
<dbReference type="GO" id="GO:0035102">
    <property type="term" value="C:PRC1 complex"/>
    <property type="evidence" value="ECO:0007669"/>
    <property type="project" value="TreeGrafter"/>
</dbReference>
<dbReference type="GO" id="GO:0000122">
    <property type="term" value="P:negative regulation of transcription by RNA polymerase II"/>
    <property type="evidence" value="ECO:0007669"/>
    <property type="project" value="TreeGrafter"/>
</dbReference>
<dbReference type="PROSITE" id="PS50013">
    <property type="entry name" value="CHROMO_2"/>
    <property type="match status" value="1"/>
</dbReference>
<evidence type="ECO:0000256" key="4">
    <source>
        <dbReference type="ARBA" id="ARBA00023163"/>
    </source>
</evidence>
<dbReference type="InterPro" id="IPR016197">
    <property type="entry name" value="Chromo-like_dom_sf"/>
</dbReference>